<evidence type="ECO:0000256" key="3">
    <source>
        <dbReference type="ARBA" id="ARBA00022884"/>
    </source>
</evidence>
<dbReference type="GO" id="GO:0019843">
    <property type="term" value="F:rRNA binding"/>
    <property type="evidence" value="ECO:0007669"/>
    <property type="project" value="UniProtKB-KW"/>
</dbReference>
<dbReference type="GO" id="GO:0006412">
    <property type="term" value="P:translation"/>
    <property type="evidence" value="ECO:0007669"/>
    <property type="project" value="UniProtKB-UniRule"/>
</dbReference>
<dbReference type="InterPro" id="IPR019927">
    <property type="entry name" value="Ribosomal_uL3_bac/org-type"/>
</dbReference>
<organism evidence="7 8">
    <name type="scientific">Candidatus Nealsonbacteria bacterium RIFCSPHIGHO2_01_FULL_38_55</name>
    <dbReference type="NCBI Taxonomy" id="1801664"/>
    <lineage>
        <taxon>Bacteria</taxon>
        <taxon>Candidatus Nealsoniibacteriota</taxon>
    </lineage>
</organism>
<dbReference type="EMBL" id="MHLZ01000030">
    <property type="protein sequence ID" value="OGZ19503.1"/>
    <property type="molecule type" value="Genomic_DNA"/>
</dbReference>
<accession>A0A1G2E105</accession>
<proteinExistence type="inferred from homology"/>
<dbReference type="Pfam" id="PF00297">
    <property type="entry name" value="Ribosomal_L3"/>
    <property type="match status" value="1"/>
</dbReference>
<evidence type="ECO:0000256" key="6">
    <source>
        <dbReference type="NCBIfam" id="TIGR03625"/>
    </source>
</evidence>
<dbReference type="AlphaFoldDB" id="A0A1G2E105"/>
<keyword evidence="3" id="KW-0694">RNA-binding</keyword>
<dbReference type="PANTHER" id="PTHR11229:SF16">
    <property type="entry name" value="LARGE RIBOSOMAL SUBUNIT PROTEIN UL3C"/>
    <property type="match status" value="1"/>
</dbReference>
<evidence type="ECO:0000313" key="7">
    <source>
        <dbReference type="EMBL" id="OGZ19503.1"/>
    </source>
</evidence>
<dbReference type="FunFam" id="2.40.30.10:FF:000004">
    <property type="entry name" value="50S ribosomal protein L3"/>
    <property type="match status" value="1"/>
</dbReference>
<gene>
    <name evidence="7" type="ORF">A2626_03300</name>
</gene>
<keyword evidence="2" id="KW-0699">rRNA-binding</keyword>
<protein>
    <recommendedName>
        <fullName evidence="6">50S ribosomal protein L3</fullName>
    </recommendedName>
</protein>
<evidence type="ECO:0000256" key="2">
    <source>
        <dbReference type="ARBA" id="ARBA00022730"/>
    </source>
</evidence>
<comment type="caution">
    <text evidence="7">The sequence shown here is derived from an EMBL/GenBank/DDBJ whole genome shotgun (WGS) entry which is preliminary data.</text>
</comment>
<dbReference type="Proteomes" id="UP000177360">
    <property type="component" value="Unassembled WGS sequence"/>
</dbReference>
<dbReference type="GO" id="GO:0003735">
    <property type="term" value="F:structural constituent of ribosome"/>
    <property type="evidence" value="ECO:0007669"/>
    <property type="project" value="UniProtKB-UniRule"/>
</dbReference>
<dbReference type="GO" id="GO:0022625">
    <property type="term" value="C:cytosolic large ribosomal subunit"/>
    <property type="evidence" value="ECO:0007669"/>
    <property type="project" value="TreeGrafter"/>
</dbReference>
<dbReference type="PANTHER" id="PTHR11229">
    <property type="entry name" value="50S RIBOSOMAL PROTEIN L3"/>
    <property type="match status" value="1"/>
</dbReference>
<sequence length="198" mass="22470">MKFIIGKKLEMAQIFDEKWNVVPVTLVEAGPCFVLQIKTKEKDGYKAFQFGFAQKTKNIKKTEKNKEFKFIREFRDNKSELENYKLGQKIDLSIFNEGQEVNISGISKGRGFAGAVKKWHFAGRPSTHGTKHQERTIGSVGCRYPQRVIKGKHMPGRLGYDRVTLKNCKIAKLDIENNILAVRGAVPGRKGTLLEIRG</sequence>
<dbReference type="InterPro" id="IPR000597">
    <property type="entry name" value="Ribosomal_uL3"/>
</dbReference>
<keyword evidence="5" id="KW-0687">Ribonucleoprotein</keyword>
<keyword evidence="4 7" id="KW-0689">Ribosomal protein</keyword>
<dbReference type="Gene3D" id="2.40.30.10">
    <property type="entry name" value="Translation factors"/>
    <property type="match status" value="2"/>
</dbReference>
<name>A0A1G2E105_9BACT</name>
<evidence type="ECO:0000256" key="1">
    <source>
        <dbReference type="ARBA" id="ARBA00006540"/>
    </source>
</evidence>
<evidence type="ECO:0000256" key="5">
    <source>
        <dbReference type="ARBA" id="ARBA00023274"/>
    </source>
</evidence>
<dbReference type="NCBIfam" id="TIGR03625">
    <property type="entry name" value="L3_bact"/>
    <property type="match status" value="1"/>
</dbReference>
<dbReference type="InterPro" id="IPR009000">
    <property type="entry name" value="Transl_B-barrel_sf"/>
</dbReference>
<evidence type="ECO:0000256" key="4">
    <source>
        <dbReference type="ARBA" id="ARBA00022980"/>
    </source>
</evidence>
<dbReference type="SUPFAM" id="SSF50447">
    <property type="entry name" value="Translation proteins"/>
    <property type="match status" value="1"/>
</dbReference>
<reference evidence="7 8" key="1">
    <citation type="journal article" date="2016" name="Nat. Commun.">
        <title>Thousands of microbial genomes shed light on interconnected biogeochemical processes in an aquifer system.</title>
        <authorList>
            <person name="Anantharaman K."/>
            <person name="Brown C.T."/>
            <person name="Hug L.A."/>
            <person name="Sharon I."/>
            <person name="Castelle C.J."/>
            <person name="Probst A.J."/>
            <person name="Thomas B.C."/>
            <person name="Singh A."/>
            <person name="Wilkins M.J."/>
            <person name="Karaoz U."/>
            <person name="Brodie E.L."/>
            <person name="Williams K.H."/>
            <person name="Hubbard S.S."/>
            <person name="Banfield J.F."/>
        </authorList>
    </citation>
    <scope>NUCLEOTIDE SEQUENCE [LARGE SCALE GENOMIC DNA]</scope>
</reference>
<evidence type="ECO:0000313" key="8">
    <source>
        <dbReference type="Proteomes" id="UP000177360"/>
    </source>
</evidence>
<comment type="similarity">
    <text evidence="1">Belongs to the universal ribosomal protein uL3 family.</text>
</comment>